<keyword evidence="1" id="KW-0812">Transmembrane</keyword>
<gene>
    <name evidence="2" type="ORF">Sspor_06900</name>
</gene>
<name>A0ABQ3T442_9ACTN</name>
<organism evidence="2 3">
    <name type="scientific">Streptomyces spororaveus</name>
    <dbReference type="NCBI Taxonomy" id="284039"/>
    <lineage>
        <taxon>Bacteria</taxon>
        <taxon>Bacillati</taxon>
        <taxon>Actinomycetota</taxon>
        <taxon>Actinomycetes</taxon>
        <taxon>Kitasatosporales</taxon>
        <taxon>Streptomycetaceae</taxon>
        <taxon>Streptomyces</taxon>
    </lineage>
</organism>
<evidence type="ECO:0000313" key="2">
    <source>
        <dbReference type="EMBL" id="GHI75129.1"/>
    </source>
</evidence>
<reference evidence="3" key="1">
    <citation type="submission" date="2023-07" db="EMBL/GenBank/DDBJ databases">
        <title>Whole genome shotgun sequence of Streptomyces spororaveus NBRC 15456.</title>
        <authorList>
            <person name="Komaki H."/>
            <person name="Tamura T."/>
        </authorList>
    </citation>
    <scope>NUCLEOTIDE SEQUENCE [LARGE SCALE GENOMIC DNA]</scope>
    <source>
        <strain evidence="3">NBRC 15456</strain>
    </source>
</reference>
<evidence type="ECO:0000313" key="3">
    <source>
        <dbReference type="Proteomes" id="UP000608522"/>
    </source>
</evidence>
<protein>
    <recommendedName>
        <fullName evidence="4">Integral membrane protein</fullName>
    </recommendedName>
</protein>
<accession>A0ABQ3T442</accession>
<feature type="transmembrane region" description="Helical" evidence="1">
    <location>
        <begin position="49"/>
        <end position="67"/>
    </location>
</feature>
<keyword evidence="3" id="KW-1185">Reference proteome</keyword>
<feature type="transmembrane region" description="Helical" evidence="1">
    <location>
        <begin position="241"/>
        <end position="258"/>
    </location>
</feature>
<dbReference type="RefSeq" id="WP_202197635.1">
    <property type="nucleotide sequence ID" value="NZ_BAAATO010000025.1"/>
</dbReference>
<feature type="transmembrane region" description="Helical" evidence="1">
    <location>
        <begin position="210"/>
        <end position="229"/>
    </location>
</feature>
<proteinExistence type="predicted"/>
<sequence length="277" mass="29639">MSGTRAVFGSRTDSGGAVKAFFRSWTVEFEYSPMAEHVEDGLITWMQRARTVLGLVAAVWLVVAYPLSSGGEEFVLGKLVELGLACAVLALGSLIGITVFLVASTPDRRRDFAERLRRPISAALLLVSGPLALWLSITTLKGELISGGDLKGFFSAITGPGVISSALAFVVLAVGWIAAVIVVICSVPYTLVSCYACVFTCLRVADVHQLLPALLSPLLVWSLFAFQVFNGPDVAAPPEVLYTFMIGGPLSVTALSVWEVRRLRARHGITLRTALGR</sequence>
<feature type="transmembrane region" description="Helical" evidence="1">
    <location>
        <begin position="176"/>
        <end position="198"/>
    </location>
</feature>
<comment type="caution">
    <text evidence="2">The sequence shown here is derived from an EMBL/GenBank/DDBJ whole genome shotgun (WGS) entry which is preliminary data.</text>
</comment>
<feature type="transmembrane region" description="Helical" evidence="1">
    <location>
        <begin position="79"/>
        <end position="102"/>
    </location>
</feature>
<keyword evidence="1" id="KW-1133">Transmembrane helix</keyword>
<dbReference type="Proteomes" id="UP000608522">
    <property type="component" value="Unassembled WGS sequence"/>
</dbReference>
<keyword evidence="1" id="KW-0472">Membrane</keyword>
<evidence type="ECO:0000256" key="1">
    <source>
        <dbReference type="SAM" id="Phobius"/>
    </source>
</evidence>
<feature type="transmembrane region" description="Helical" evidence="1">
    <location>
        <begin position="122"/>
        <end position="140"/>
    </location>
</feature>
<dbReference type="EMBL" id="BNED01000005">
    <property type="protein sequence ID" value="GHI75129.1"/>
    <property type="molecule type" value="Genomic_DNA"/>
</dbReference>
<evidence type="ECO:0008006" key="4">
    <source>
        <dbReference type="Google" id="ProtNLM"/>
    </source>
</evidence>